<reference evidence="3 4" key="1">
    <citation type="journal article" date="2012" name="New Phytol.">
        <title>Insight into trade-off between wood decay and parasitism from the genome of a fungal forest pathogen.</title>
        <authorList>
            <person name="Olson A."/>
            <person name="Aerts A."/>
            <person name="Asiegbu F."/>
            <person name="Belbahri L."/>
            <person name="Bouzid O."/>
            <person name="Broberg A."/>
            <person name="Canback B."/>
            <person name="Coutinho P.M."/>
            <person name="Cullen D."/>
            <person name="Dalman K."/>
            <person name="Deflorio G."/>
            <person name="van Diepen L.T."/>
            <person name="Dunand C."/>
            <person name="Duplessis S."/>
            <person name="Durling M."/>
            <person name="Gonthier P."/>
            <person name="Grimwood J."/>
            <person name="Fossdal C.G."/>
            <person name="Hansson D."/>
            <person name="Henrissat B."/>
            <person name="Hietala A."/>
            <person name="Himmelstrand K."/>
            <person name="Hoffmeister D."/>
            <person name="Hogberg N."/>
            <person name="James T.Y."/>
            <person name="Karlsson M."/>
            <person name="Kohler A."/>
            <person name="Kues U."/>
            <person name="Lee Y.H."/>
            <person name="Lin Y.C."/>
            <person name="Lind M."/>
            <person name="Lindquist E."/>
            <person name="Lombard V."/>
            <person name="Lucas S."/>
            <person name="Lunden K."/>
            <person name="Morin E."/>
            <person name="Murat C."/>
            <person name="Park J."/>
            <person name="Raffaello T."/>
            <person name="Rouze P."/>
            <person name="Salamov A."/>
            <person name="Schmutz J."/>
            <person name="Solheim H."/>
            <person name="Stahlberg J."/>
            <person name="Velez H."/>
            <person name="de Vries R.P."/>
            <person name="Wiebenga A."/>
            <person name="Woodward S."/>
            <person name="Yakovlev I."/>
            <person name="Garbelotto M."/>
            <person name="Martin F."/>
            <person name="Grigoriev I.V."/>
            <person name="Stenlid J."/>
        </authorList>
    </citation>
    <scope>NUCLEOTIDE SEQUENCE [LARGE SCALE GENOMIC DNA]</scope>
    <source>
        <strain evidence="3 4">TC 32-1</strain>
    </source>
</reference>
<feature type="domain" description="Argonaute linker 1" evidence="2">
    <location>
        <begin position="284"/>
        <end position="336"/>
    </location>
</feature>
<organism evidence="3 4">
    <name type="scientific">Heterobasidion irregulare (strain TC 32-1)</name>
    <dbReference type="NCBI Taxonomy" id="747525"/>
    <lineage>
        <taxon>Eukaryota</taxon>
        <taxon>Fungi</taxon>
        <taxon>Dikarya</taxon>
        <taxon>Basidiomycota</taxon>
        <taxon>Agaricomycotina</taxon>
        <taxon>Agaricomycetes</taxon>
        <taxon>Russulales</taxon>
        <taxon>Bondarzewiaceae</taxon>
        <taxon>Heterobasidion</taxon>
        <taxon>Heterobasidion annosum species complex</taxon>
    </lineage>
</organism>
<feature type="region of interest" description="Disordered" evidence="1">
    <location>
        <begin position="1"/>
        <end position="105"/>
    </location>
</feature>
<accession>W4JSZ2</accession>
<sequence>MSYQRGRGVDRGRGRGAPPDGGRGRGGSSARGSPATPTSRGSSGSPYRGDGPRGGPRGFTPRGRGGGDGSRGGSPRGFSPRGRGGPSYDHLPLIFDPQPGTRPTPDVRITAADSLLQRTGPRQVGFEHPARPGYGTLGRAIVLRANFFPVKISKTSWFEYSIKISPDPKSQKARVKRRILDLFEQSAEGAPYRDSMVHDGSQRLVSARKLPQPLQGSVRFFERDETGPRTNADQYTVEVVFGKELLIAPLKQQTEGNKQSDERIDPLVSALNLILQRQASQTGFRFGKNRYFWDDAARGQLGPRLWAYMGFFSSVRLVHKEIMVNVNVCMTAFHEPGNLAEAWMSFNQGSMGASAQEFLTKNKISTRHLGFKRVQTVKRIAGNTTARKQMFDCPEFGGMISVETFFKK</sequence>
<dbReference type="KEGG" id="hir:HETIRDRAFT_174733"/>
<proteinExistence type="predicted"/>
<dbReference type="EMBL" id="KI925464">
    <property type="protein sequence ID" value="ETW76682.1"/>
    <property type="molecule type" value="Genomic_DNA"/>
</dbReference>
<feature type="non-terminal residue" evidence="3">
    <location>
        <position position="408"/>
    </location>
</feature>
<dbReference type="InParanoid" id="W4JSZ2"/>
<gene>
    <name evidence="3" type="ORF">HETIRDRAFT_174733</name>
</gene>
<dbReference type="Pfam" id="PF08699">
    <property type="entry name" value="ArgoL1"/>
    <property type="match status" value="1"/>
</dbReference>
<dbReference type="OrthoDB" id="10252740at2759"/>
<feature type="compositionally biased region" description="Low complexity" evidence="1">
    <location>
        <begin position="30"/>
        <end position="49"/>
    </location>
</feature>
<dbReference type="RefSeq" id="XP_009551562.1">
    <property type="nucleotide sequence ID" value="XM_009553267.1"/>
</dbReference>
<dbReference type="AlphaFoldDB" id="W4JSZ2"/>
<dbReference type="GeneID" id="20668528"/>
<dbReference type="Pfam" id="PF16486">
    <property type="entry name" value="ArgoN"/>
    <property type="match status" value="1"/>
</dbReference>
<dbReference type="InterPro" id="IPR014811">
    <property type="entry name" value="ArgoL1"/>
</dbReference>
<evidence type="ECO:0000259" key="2">
    <source>
        <dbReference type="SMART" id="SM01163"/>
    </source>
</evidence>
<protein>
    <recommendedName>
        <fullName evidence="2">Argonaute linker 1 domain-containing protein</fullName>
    </recommendedName>
</protein>
<dbReference type="STRING" id="747525.W4JSZ2"/>
<dbReference type="SMART" id="SM01163">
    <property type="entry name" value="DUF1785"/>
    <property type="match status" value="1"/>
</dbReference>
<keyword evidence="4" id="KW-1185">Reference proteome</keyword>
<dbReference type="Proteomes" id="UP000030671">
    <property type="component" value="Unassembled WGS sequence"/>
</dbReference>
<dbReference type="SUPFAM" id="SSF101690">
    <property type="entry name" value="PAZ domain"/>
    <property type="match status" value="1"/>
</dbReference>
<feature type="compositionally biased region" description="Gly residues" evidence="1">
    <location>
        <begin position="19"/>
        <end position="29"/>
    </location>
</feature>
<feature type="compositionally biased region" description="Gly residues" evidence="1">
    <location>
        <begin position="52"/>
        <end position="75"/>
    </location>
</feature>
<evidence type="ECO:0000256" key="1">
    <source>
        <dbReference type="SAM" id="MobiDB-lite"/>
    </source>
</evidence>
<dbReference type="InterPro" id="IPR036085">
    <property type="entry name" value="PAZ_dom_sf"/>
</dbReference>
<dbReference type="HOGENOM" id="CLU_675382_0_0_1"/>
<name>W4JSZ2_HETIT</name>
<dbReference type="PANTHER" id="PTHR22891">
    <property type="entry name" value="EUKARYOTIC TRANSLATION INITIATION FACTOR 2C"/>
    <property type="match status" value="1"/>
</dbReference>
<evidence type="ECO:0000313" key="3">
    <source>
        <dbReference type="EMBL" id="ETW76682.1"/>
    </source>
</evidence>
<evidence type="ECO:0000313" key="4">
    <source>
        <dbReference type="Proteomes" id="UP000030671"/>
    </source>
</evidence>
<dbReference type="InterPro" id="IPR032474">
    <property type="entry name" value="Argonaute_N"/>
</dbReference>
<dbReference type="eggNOG" id="KOG1041">
    <property type="taxonomic scope" value="Eukaryota"/>
</dbReference>